<dbReference type="AlphaFoldDB" id="A0A7N0UHA3"/>
<dbReference type="Proteomes" id="UP000594263">
    <property type="component" value="Unplaced"/>
</dbReference>
<dbReference type="GO" id="GO:0005737">
    <property type="term" value="C:cytoplasm"/>
    <property type="evidence" value="ECO:0007669"/>
    <property type="project" value="TreeGrafter"/>
</dbReference>
<dbReference type="PANTHER" id="PTHR11638:SF18">
    <property type="entry name" value="HEAT SHOCK PROTEIN 104"/>
    <property type="match status" value="1"/>
</dbReference>
<dbReference type="GO" id="GO:0034605">
    <property type="term" value="P:cellular response to heat"/>
    <property type="evidence" value="ECO:0007669"/>
    <property type="project" value="TreeGrafter"/>
</dbReference>
<dbReference type="SMART" id="SM01086">
    <property type="entry name" value="ClpB_D2-small"/>
    <property type="match status" value="1"/>
</dbReference>
<dbReference type="OMA" id="DSVYCAR"/>
<dbReference type="Gramene" id="Kaladp0068s0060.2.v1.1">
    <property type="protein sequence ID" value="Kaladp0068s0060.2.v1.1"/>
    <property type="gene ID" value="Kaladp0068s0060.v1.1"/>
</dbReference>
<dbReference type="Gramene" id="Kaladp0068s0060.1.v1.1">
    <property type="protein sequence ID" value="Kaladp0068s0060.1.v1.1"/>
    <property type="gene ID" value="Kaladp0068s0060.v1.1"/>
</dbReference>
<evidence type="ECO:0000256" key="1">
    <source>
        <dbReference type="ARBA" id="ARBA00022741"/>
    </source>
</evidence>
<dbReference type="InterPro" id="IPR050130">
    <property type="entry name" value="ClpA_ClpB"/>
</dbReference>
<dbReference type="PANTHER" id="PTHR11638">
    <property type="entry name" value="ATP-DEPENDENT CLP PROTEASE"/>
    <property type="match status" value="1"/>
</dbReference>
<evidence type="ECO:0000313" key="4">
    <source>
        <dbReference type="EnsemblPlants" id="Kaladp0068s0060.2.v1.1"/>
    </source>
</evidence>
<keyword evidence="1" id="KW-0547">Nucleotide-binding</keyword>
<accession>A0A7N0UHA3</accession>
<evidence type="ECO:0000313" key="5">
    <source>
        <dbReference type="Proteomes" id="UP000594263"/>
    </source>
</evidence>
<keyword evidence="2" id="KW-0067">ATP-binding</keyword>
<dbReference type="GO" id="GO:0016887">
    <property type="term" value="F:ATP hydrolysis activity"/>
    <property type="evidence" value="ECO:0007669"/>
    <property type="project" value="TreeGrafter"/>
</dbReference>
<protein>
    <recommendedName>
        <fullName evidence="3">Clp ATPase C-terminal domain-containing protein</fullName>
    </recommendedName>
</protein>
<organism evidence="4 5">
    <name type="scientific">Kalanchoe fedtschenkoi</name>
    <name type="common">Lavender scallops</name>
    <name type="synonym">South American air plant</name>
    <dbReference type="NCBI Taxonomy" id="63787"/>
    <lineage>
        <taxon>Eukaryota</taxon>
        <taxon>Viridiplantae</taxon>
        <taxon>Streptophyta</taxon>
        <taxon>Embryophyta</taxon>
        <taxon>Tracheophyta</taxon>
        <taxon>Spermatophyta</taxon>
        <taxon>Magnoliopsida</taxon>
        <taxon>eudicotyledons</taxon>
        <taxon>Gunneridae</taxon>
        <taxon>Pentapetalae</taxon>
        <taxon>Saxifragales</taxon>
        <taxon>Crassulaceae</taxon>
        <taxon>Kalanchoe</taxon>
    </lineage>
</organism>
<dbReference type="EnsemblPlants" id="Kaladp0068s0060.2.v1.1">
    <property type="protein sequence ID" value="Kaladp0068s0060.2.v1.1"/>
    <property type="gene ID" value="Kaladp0068s0060.v1.1"/>
</dbReference>
<feature type="domain" description="Clp ATPase C-terminal" evidence="3">
    <location>
        <begin position="3"/>
        <end position="87"/>
    </location>
</feature>
<name>A0A7N0UHA3_KALFE</name>
<reference evidence="4" key="1">
    <citation type="submission" date="2021-01" db="UniProtKB">
        <authorList>
            <consortium name="EnsemblPlants"/>
        </authorList>
    </citation>
    <scope>IDENTIFICATION</scope>
</reference>
<sequence length="89" mass="9986">MKLRKVARLKMQYVASRLAERVIALAASDAALDYVLSQSYDYPTCGAWPIRGWLEMRVVKELSKILIREEIDKNSTVSINAAAGGKWLS</sequence>
<dbReference type="GO" id="GO:0005524">
    <property type="term" value="F:ATP binding"/>
    <property type="evidence" value="ECO:0007669"/>
    <property type="project" value="UniProtKB-KW"/>
</dbReference>
<evidence type="ECO:0000256" key="2">
    <source>
        <dbReference type="ARBA" id="ARBA00022840"/>
    </source>
</evidence>
<dbReference type="Gene3D" id="1.10.8.60">
    <property type="match status" value="1"/>
</dbReference>
<dbReference type="InterPro" id="IPR019489">
    <property type="entry name" value="Clp_ATPase_C"/>
</dbReference>
<dbReference type="EnsemblPlants" id="Kaladp0068s0060.1.v1.1">
    <property type="protein sequence ID" value="Kaladp0068s0060.1.v1.1"/>
    <property type="gene ID" value="Kaladp0068s0060.v1.1"/>
</dbReference>
<dbReference type="Pfam" id="PF10431">
    <property type="entry name" value="ClpB_D2-small"/>
    <property type="match status" value="1"/>
</dbReference>
<keyword evidence="5" id="KW-1185">Reference proteome</keyword>
<evidence type="ECO:0000259" key="3">
    <source>
        <dbReference type="SMART" id="SM01086"/>
    </source>
</evidence>
<proteinExistence type="predicted"/>